<proteinExistence type="predicted"/>
<evidence type="ECO:0000313" key="4">
    <source>
        <dbReference type="Proteomes" id="UP000294593"/>
    </source>
</evidence>
<feature type="compositionally biased region" description="Basic residues" evidence="1">
    <location>
        <begin position="99"/>
        <end position="112"/>
    </location>
</feature>
<keyword evidence="4" id="KW-1185">Reference proteome</keyword>
<organism evidence="3 4">
    <name type="scientific">Aquabacterium commune</name>
    <dbReference type="NCBI Taxonomy" id="70586"/>
    <lineage>
        <taxon>Bacteria</taxon>
        <taxon>Pseudomonadati</taxon>
        <taxon>Pseudomonadota</taxon>
        <taxon>Betaproteobacteria</taxon>
        <taxon>Burkholderiales</taxon>
        <taxon>Aquabacterium</taxon>
    </lineage>
</organism>
<dbReference type="RefSeq" id="WP_133606556.1">
    <property type="nucleotide sequence ID" value="NZ_SNXW01000002.1"/>
</dbReference>
<evidence type="ECO:0000313" key="3">
    <source>
        <dbReference type="EMBL" id="TDP85677.1"/>
    </source>
</evidence>
<dbReference type="Proteomes" id="UP000294593">
    <property type="component" value="Unassembled WGS sequence"/>
</dbReference>
<keyword evidence="2" id="KW-0732">Signal</keyword>
<reference evidence="3 4" key="1">
    <citation type="submission" date="2019-03" db="EMBL/GenBank/DDBJ databases">
        <title>Genomic Encyclopedia of Type Strains, Phase IV (KMG-IV): sequencing the most valuable type-strain genomes for metagenomic binning, comparative biology and taxonomic classification.</title>
        <authorList>
            <person name="Goeker M."/>
        </authorList>
    </citation>
    <scope>NUCLEOTIDE SEQUENCE [LARGE SCALE GENOMIC DNA]</scope>
    <source>
        <strain evidence="3 4">DSM 11901</strain>
    </source>
</reference>
<evidence type="ECO:0008006" key="5">
    <source>
        <dbReference type="Google" id="ProtNLM"/>
    </source>
</evidence>
<protein>
    <recommendedName>
        <fullName evidence="5">PXPV repeat-containing protein</fullName>
    </recommendedName>
</protein>
<name>A0A4R6RII4_9BURK</name>
<dbReference type="EMBL" id="SNXW01000002">
    <property type="protein sequence ID" value="TDP85677.1"/>
    <property type="molecule type" value="Genomic_DNA"/>
</dbReference>
<feature type="chain" id="PRO_5020299434" description="PXPV repeat-containing protein" evidence="2">
    <location>
        <begin position="28"/>
        <end position="148"/>
    </location>
</feature>
<feature type="signal peptide" evidence="2">
    <location>
        <begin position="1"/>
        <end position="27"/>
    </location>
</feature>
<feature type="compositionally biased region" description="Basic and acidic residues" evidence="1">
    <location>
        <begin position="113"/>
        <end position="139"/>
    </location>
</feature>
<comment type="caution">
    <text evidence="3">The sequence shown here is derived from an EMBL/GenBank/DDBJ whole genome shotgun (WGS) entry which is preliminary data.</text>
</comment>
<accession>A0A4R6RII4</accession>
<evidence type="ECO:0000256" key="1">
    <source>
        <dbReference type="SAM" id="MobiDB-lite"/>
    </source>
</evidence>
<sequence length="148" mass="16238">MHTPLIRTTARWAGLATLAALTASLLAAPGAVQAGQGVPGVYWAVNVDAPIQGAGRVGTTFSNTPRGLYGPAPVVIAPPVVYAPQPMYAPQPVYVQRGHDHRRRPPHWGWRHHHDEGRHGYGDGRHEGRHDGRWEGHRGDRYAWGRDD</sequence>
<dbReference type="AlphaFoldDB" id="A0A4R6RII4"/>
<gene>
    <name evidence="3" type="ORF">EV672_10226</name>
</gene>
<feature type="region of interest" description="Disordered" evidence="1">
    <location>
        <begin position="98"/>
        <end position="139"/>
    </location>
</feature>
<evidence type="ECO:0000256" key="2">
    <source>
        <dbReference type="SAM" id="SignalP"/>
    </source>
</evidence>